<dbReference type="Pfam" id="PF00400">
    <property type="entry name" value="WD40"/>
    <property type="match status" value="2"/>
</dbReference>
<evidence type="ECO:0000256" key="6">
    <source>
        <dbReference type="PROSITE-ProRule" id="PRU00221"/>
    </source>
</evidence>
<keyword evidence="10" id="KW-1185">Reference proteome</keyword>
<dbReference type="InParanoid" id="A0A1Y1Z6N6"/>
<keyword evidence="5" id="KW-0862">Zinc</keyword>
<comment type="caution">
    <text evidence="9">The sequence shown here is derived from an EMBL/GenBank/DDBJ whole genome shotgun (WGS) entry which is preliminary data.</text>
</comment>
<evidence type="ECO:0000256" key="3">
    <source>
        <dbReference type="ARBA" id="ARBA00022737"/>
    </source>
</evidence>
<dbReference type="Proteomes" id="UP000193498">
    <property type="component" value="Unassembled WGS sequence"/>
</dbReference>
<dbReference type="InterPro" id="IPR019775">
    <property type="entry name" value="WD40_repeat_CS"/>
</dbReference>
<proteinExistence type="predicted"/>
<feature type="domain" description="WDR59/RTC1-like RING zinc finger" evidence="8">
    <location>
        <begin position="648"/>
        <end position="696"/>
    </location>
</feature>
<accession>A0A1Y1Z6N6</accession>
<dbReference type="GO" id="GO:0016239">
    <property type="term" value="P:positive regulation of macroautophagy"/>
    <property type="evidence" value="ECO:0007669"/>
    <property type="project" value="TreeGrafter"/>
</dbReference>
<protein>
    <submittedName>
        <fullName evidence="9">WD40 repeat-like protein</fullName>
    </submittedName>
</protein>
<organism evidence="9 10">
    <name type="scientific">Basidiobolus meristosporus CBS 931.73</name>
    <dbReference type="NCBI Taxonomy" id="1314790"/>
    <lineage>
        <taxon>Eukaryota</taxon>
        <taxon>Fungi</taxon>
        <taxon>Fungi incertae sedis</taxon>
        <taxon>Zoopagomycota</taxon>
        <taxon>Entomophthoromycotina</taxon>
        <taxon>Basidiobolomycetes</taxon>
        <taxon>Basidiobolales</taxon>
        <taxon>Basidiobolaceae</taxon>
        <taxon>Basidiobolus</taxon>
    </lineage>
</organism>
<dbReference type="PROSITE" id="PS00678">
    <property type="entry name" value="WD_REPEATS_1"/>
    <property type="match status" value="2"/>
</dbReference>
<name>A0A1Y1Z6N6_9FUNG</name>
<dbReference type="PROSITE" id="PS50082">
    <property type="entry name" value="WD_REPEATS_2"/>
    <property type="match status" value="3"/>
</dbReference>
<dbReference type="Gene3D" id="2.130.10.10">
    <property type="entry name" value="YVTN repeat-like/Quinoprotein amine dehydrogenase"/>
    <property type="match status" value="1"/>
</dbReference>
<feature type="repeat" description="WD" evidence="6">
    <location>
        <begin position="174"/>
        <end position="216"/>
    </location>
</feature>
<dbReference type="InterPro" id="IPR015943">
    <property type="entry name" value="WD40/YVTN_repeat-like_dom_sf"/>
</dbReference>
<keyword evidence="1 6" id="KW-0853">WD repeat</keyword>
<dbReference type="STRING" id="1314790.A0A1Y1Z6N6"/>
<dbReference type="GO" id="GO:0008270">
    <property type="term" value="F:zinc ion binding"/>
    <property type="evidence" value="ECO:0007669"/>
    <property type="project" value="UniProtKB-KW"/>
</dbReference>
<dbReference type="InterPro" id="IPR001680">
    <property type="entry name" value="WD40_rpt"/>
</dbReference>
<feature type="repeat" description="WD" evidence="6">
    <location>
        <begin position="130"/>
        <end position="172"/>
    </location>
</feature>
<dbReference type="GO" id="GO:0005774">
    <property type="term" value="C:vacuolar membrane"/>
    <property type="evidence" value="ECO:0007669"/>
    <property type="project" value="TreeGrafter"/>
</dbReference>
<dbReference type="GO" id="GO:0061700">
    <property type="term" value="C:GATOR2 complex"/>
    <property type="evidence" value="ECO:0007669"/>
    <property type="project" value="TreeGrafter"/>
</dbReference>
<sequence length="709" mass="80197">MRPFQSQIYPRLSDTRYVPSSYESDYTSSIKNPIFFTSQGALTSLSASPEREQVVVAGREVLKVLSVSEREVIEVVNLRAGSRLNLNFSVNDVKWSMSQVSKAKIATAATNGAIVLWDINRTGQKTERVISEHSRAVNRIASESSSGLTLLSASQDSTMKLWDLREKTAAKFTFQGKSESVRDVQFNPLNPNEFVAAFENGTIQKWDIRNPSMFEKKISAHYGIALSIDWHSDGRYVASGGRDKIIKIWDMKSDGRKPQTCVQTIASVARVQWRPGYEYQVASCSLNTDNRVVVHDIRRPYVPKFFLDEHQNVTTGFLWHDSDIIWSCSKDRNFIRHDVRNATQPLDLLNTSGLGWNVYGDVAFTTEDKTAADDTRGSEMTEQVCCAQRIASFNQYQNTGIVHLPTFDYESFVFMAEHYDMNSGNVWEACEHNAEVAQFVNQPRAAQTWKVIQLLYSAPFNSKSEFPEQTPFSTVGVLGNVMTSSPSSDLYDALESDSESESDDSDSLLTKPFKGETRINSETVVNVFAPTEKAALDWKHENILENLMKYYGEKGDVQMCVTLLIVLEKHIQHKFALEEQWFWSYVDLLHRFKLWSAAAAVISKCKIASVRQRNQESTTVYTSCNYCFKPLLNSKHGFWVCDKCRKLLNPCTICHQTVRGLYVWCQGCSHGGHLLHMQDWFRENSTCPTGCGHQCSFALGSVETLPSNT</sequence>
<dbReference type="InterPro" id="IPR049566">
    <property type="entry name" value="WDR59_RTC1-like_RING_Znf"/>
</dbReference>
<dbReference type="OrthoDB" id="60955at2759"/>
<feature type="repeat" description="WD" evidence="6">
    <location>
        <begin position="218"/>
        <end position="253"/>
    </location>
</feature>
<dbReference type="AlphaFoldDB" id="A0A1Y1Z6N6"/>
<keyword evidence="2" id="KW-0479">Metal-binding</keyword>
<dbReference type="InterPro" id="IPR020472">
    <property type="entry name" value="WD40_PAC1"/>
</dbReference>
<evidence type="ECO:0000256" key="5">
    <source>
        <dbReference type="ARBA" id="ARBA00022833"/>
    </source>
</evidence>
<dbReference type="FunCoup" id="A0A1Y1Z6N6">
    <property type="interactions" value="394"/>
</dbReference>
<evidence type="ECO:0000313" key="9">
    <source>
        <dbReference type="EMBL" id="ORY05876.1"/>
    </source>
</evidence>
<evidence type="ECO:0000259" key="8">
    <source>
        <dbReference type="Pfam" id="PF17120"/>
    </source>
</evidence>
<evidence type="ECO:0000256" key="7">
    <source>
        <dbReference type="SAM" id="MobiDB-lite"/>
    </source>
</evidence>
<dbReference type="GO" id="GO:1904263">
    <property type="term" value="P:positive regulation of TORC1 signaling"/>
    <property type="evidence" value="ECO:0007669"/>
    <property type="project" value="TreeGrafter"/>
</dbReference>
<evidence type="ECO:0000256" key="1">
    <source>
        <dbReference type="ARBA" id="ARBA00022574"/>
    </source>
</evidence>
<evidence type="ECO:0000313" key="10">
    <source>
        <dbReference type="Proteomes" id="UP000193498"/>
    </source>
</evidence>
<feature type="compositionally biased region" description="Acidic residues" evidence="7">
    <location>
        <begin position="492"/>
        <end position="506"/>
    </location>
</feature>
<evidence type="ECO:0000256" key="2">
    <source>
        <dbReference type="ARBA" id="ARBA00022723"/>
    </source>
</evidence>
<dbReference type="PRINTS" id="PR00320">
    <property type="entry name" value="GPROTEINBRPT"/>
</dbReference>
<dbReference type="PANTHER" id="PTHR46200">
    <property type="entry name" value="GATOR COMPLEX PROTEIN WDR24"/>
    <property type="match status" value="1"/>
</dbReference>
<dbReference type="PROSITE" id="PS50294">
    <property type="entry name" value="WD_REPEATS_REGION"/>
    <property type="match status" value="2"/>
</dbReference>
<dbReference type="InterPro" id="IPR037590">
    <property type="entry name" value="WDR24"/>
</dbReference>
<keyword evidence="4" id="KW-0863">Zinc-finger</keyword>
<dbReference type="PANTHER" id="PTHR46200:SF1">
    <property type="entry name" value="GATOR COMPLEX PROTEIN WDR24"/>
    <property type="match status" value="1"/>
</dbReference>
<dbReference type="SMART" id="SM00320">
    <property type="entry name" value="WD40"/>
    <property type="match status" value="6"/>
</dbReference>
<dbReference type="CDD" id="cd16693">
    <property type="entry name" value="mRING-H2-C3H3C2_WDR24"/>
    <property type="match status" value="1"/>
</dbReference>
<reference evidence="9 10" key="1">
    <citation type="submission" date="2016-07" db="EMBL/GenBank/DDBJ databases">
        <title>Pervasive Adenine N6-methylation of Active Genes in Fungi.</title>
        <authorList>
            <consortium name="DOE Joint Genome Institute"/>
            <person name="Mondo S.J."/>
            <person name="Dannebaum R.O."/>
            <person name="Kuo R.C."/>
            <person name="Labutti K."/>
            <person name="Haridas S."/>
            <person name="Kuo A."/>
            <person name="Salamov A."/>
            <person name="Ahrendt S.R."/>
            <person name="Lipzen A."/>
            <person name="Sullivan W."/>
            <person name="Andreopoulos W.B."/>
            <person name="Clum A."/>
            <person name="Lindquist E."/>
            <person name="Daum C."/>
            <person name="Ramamoorthy G.K."/>
            <person name="Gryganskyi A."/>
            <person name="Culley D."/>
            <person name="Magnuson J.K."/>
            <person name="James T.Y."/>
            <person name="O'Malley M.A."/>
            <person name="Stajich J.E."/>
            <person name="Spatafora J.W."/>
            <person name="Visel A."/>
            <person name="Grigoriev I.V."/>
        </authorList>
    </citation>
    <scope>NUCLEOTIDE SEQUENCE [LARGE SCALE GENOMIC DNA]</scope>
    <source>
        <strain evidence="9 10">CBS 931.73</strain>
    </source>
</reference>
<dbReference type="GO" id="GO:0005829">
    <property type="term" value="C:cytosol"/>
    <property type="evidence" value="ECO:0007669"/>
    <property type="project" value="TreeGrafter"/>
</dbReference>
<evidence type="ECO:0000256" key="4">
    <source>
        <dbReference type="ARBA" id="ARBA00022771"/>
    </source>
</evidence>
<dbReference type="InterPro" id="IPR036322">
    <property type="entry name" value="WD40_repeat_dom_sf"/>
</dbReference>
<keyword evidence="3" id="KW-0677">Repeat</keyword>
<gene>
    <name evidence="9" type="ORF">K493DRAFT_204002</name>
</gene>
<dbReference type="EMBL" id="MCFE01000021">
    <property type="protein sequence ID" value="ORY05876.1"/>
    <property type="molecule type" value="Genomic_DNA"/>
</dbReference>
<dbReference type="SUPFAM" id="SSF50978">
    <property type="entry name" value="WD40 repeat-like"/>
    <property type="match status" value="1"/>
</dbReference>
<dbReference type="Pfam" id="PF17120">
    <property type="entry name" value="zf-RING_16"/>
    <property type="match status" value="1"/>
</dbReference>
<feature type="region of interest" description="Disordered" evidence="7">
    <location>
        <begin position="488"/>
        <end position="511"/>
    </location>
</feature>